<organism evidence="1 2">
    <name type="scientific">Acaulospora morrowiae</name>
    <dbReference type="NCBI Taxonomy" id="94023"/>
    <lineage>
        <taxon>Eukaryota</taxon>
        <taxon>Fungi</taxon>
        <taxon>Fungi incertae sedis</taxon>
        <taxon>Mucoromycota</taxon>
        <taxon>Glomeromycotina</taxon>
        <taxon>Glomeromycetes</taxon>
        <taxon>Diversisporales</taxon>
        <taxon>Acaulosporaceae</taxon>
        <taxon>Acaulospora</taxon>
    </lineage>
</organism>
<gene>
    <name evidence="1" type="ORF">AMORRO_LOCUS17383</name>
</gene>
<accession>A0A9N9JI25</accession>
<dbReference type="AlphaFoldDB" id="A0A9N9JI25"/>
<evidence type="ECO:0000313" key="1">
    <source>
        <dbReference type="EMBL" id="CAG8781797.1"/>
    </source>
</evidence>
<comment type="caution">
    <text evidence="1">The sequence shown here is derived from an EMBL/GenBank/DDBJ whole genome shotgun (WGS) entry which is preliminary data.</text>
</comment>
<feature type="non-terminal residue" evidence="1">
    <location>
        <position position="47"/>
    </location>
</feature>
<dbReference type="EMBL" id="CAJVPV010053338">
    <property type="protein sequence ID" value="CAG8781797.1"/>
    <property type="molecule type" value="Genomic_DNA"/>
</dbReference>
<keyword evidence="2" id="KW-1185">Reference proteome</keyword>
<evidence type="ECO:0000313" key="2">
    <source>
        <dbReference type="Proteomes" id="UP000789342"/>
    </source>
</evidence>
<name>A0A9N9JI25_9GLOM</name>
<proteinExistence type="predicted"/>
<protein>
    <submittedName>
        <fullName evidence="1">860_t:CDS:1</fullName>
    </submittedName>
</protein>
<sequence length="47" mass="5243">GQGDTDTNFATGVQSQLVTYELIKYNFEIMQTVLFAHGDSDDDNDDL</sequence>
<reference evidence="1" key="1">
    <citation type="submission" date="2021-06" db="EMBL/GenBank/DDBJ databases">
        <authorList>
            <person name="Kallberg Y."/>
            <person name="Tangrot J."/>
            <person name="Rosling A."/>
        </authorList>
    </citation>
    <scope>NUCLEOTIDE SEQUENCE</scope>
    <source>
        <strain evidence="1">CL551</strain>
    </source>
</reference>
<dbReference type="Proteomes" id="UP000789342">
    <property type="component" value="Unassembled WGS sequence"/>
</dbReference>